<dbReference type="STRING" id="1582439.NPIRD3C_1065"/>
<dbReference type="GeneID" id="41600218"/>
<reference evidence="3 4" key="3">
    <citation type="journal article" date="2019" name="Int. J. Syst. Evol. Microbiol.">
        <title>Nitrosopumilus adriaticus sp. nov. and Nitrosopumilus piranensis sp. nov., two ammonia-oxidizing archaea from the Adriatic Sea and members of the class Nitrososphaeria.</title>
        <authorList>
            <person name="Bayer B."/>
            <person name="Vojvoda J."/>
            <person name="Reinthaler T."/>
            <person name="Reyes C."/>
            <person name="Pinto M."/>
            <person name="Herndl G.J."/>
        </authorList>
    </citation>
    <scope>NUCLEOTIDE SEQUENCE [LARGE SCALE GENOMIC DNA]</scope>
    <source>
        <strain evidence="3 4">D3C</strain>
    </source>
</reference>
<dbReference type="KEGG" id="nid:NPIRD3C_1065"/>
<dbReference type="RefSeq" id="WP_237087606.1">
    <property type="nucleotide sequence ID" value="NZ_CP010868.1"/>
</dbReference>
<evidence type="ECO:0000313" key="3">
    <source>
        <dbReference type="EMBL" id="AJM92277.1"/>
    </source>
</evidence>
<protein>
    <recommendedName>
        <fullName evidence="5">Protein-disulfide isomerase</fullName>
    </recommendedName>
</protein>
<evidence type="ECO:0000313" key="4">
    <source>
        <dbReference type="Proteomes" id="UP000032027"/>
    </source>
</evidence>
<sequence>MLPEDKTLPKDIDSDYSLPGRYEESNSTYHEPIKHEEIPPRPKNKSLAIAIIAFVIVSSGFFSYYFINQSEIDSEIVQSTLNMSPEQILANQYSVGEYGSDHAHAAILVVVDGEQLNFGLPQFQLSSKYIHFEDHNPYLIHKHATGVPLEMLFVSMGLEVSEKCIFVEYDFSKNTNEFCAEGKKSVQVYLNGQRFPSDISQYEIKHNDRILITLDEKSISKHLKYLDSFEIFDVPKKPSINSGKDIFI</sequence>
<gene>
    <name evidence="3" type="ORF">NPIRD3C_1065</name>
</gene>
<dbReference type="HOGENOM" id="CLU_1131563_0_0_2"/>
<reference evidence="4" key="1">
    <citation type="submission" date="2015-02" db="EMBL/GenBank/DDBJ databases">
        <title>Characterization of two novel Thaumarchaeota isolated from the Northern Adriatic Sea.</title>
        <authorList>
            <person name="Bayer B."/>
            <person name="Vojvoda J."/>
            <person name="Offre P."/>
            <person name="Srivastava A."/>
            <person name="Elisabeth N."/>
            <person name="Garcia J.A.L."/>
            <person name="Schleper C."/>
            <person name="Herndl G.J."/>
        </authorList>
    </citation>
    <scope>NUCLEOTIDE SEQUENCE [LARGE SCALE GENOMIC DNA]</scope>
    <source>
        <strain evidence="4">D3C</strain>
    </source>
</reference>
<keyword evidence="2" id="KW-0472">Membrane</keyword>
<dbReference type="AlphaFoldDB" id="A0A0C5CAR6"/>
<accession>A0A0C5CAR6</accession>
<feature type="region of interest" description="Disordered" evidence="1">
    <location>
        <begin position="1"/>
        <end position="38"/>
    </location>
</feature>
<keyword evidence="2" id="KW-1133">Transmembrane helix</keyword>
<keyword evidence="4" id="KW-1185">Reference proteome</keyword>
<name>A0A0C5CAR6_9ARCH</name>
<feature type="compositionally biased region" description="Basic and acidic residues" evidence="1">
    <location>
        <begin position="1"/>
        <end position="13"/>
    </location>
</feature>
<dbReference type="PATRIC" id="fig|1582439.9.peg.1096"/>
<evidence type="ECO:0000256" key="1">
    <source>
        <dbReference type="SAM" id="MobiDB-lite"/>
    </source>
</evidence>
<keyword evidence="2" id="KW-0812">Transmembrane</keyword>
<reference evidence="3 4" key="2">
    <citation type="journal article" date="2016" name="ISME J.">
        <title>Physiological and genomic characterization of two novel marine thaumarchaeal strains indicates niche differentiation.</title>
        <authorList>
            <person name="Bayer B."/>
            <person name="Vojvoda J."/>
            <person name="Offre P."/>
            <person name="Alves R.J."/>
            <person name="Elisabeth N.H."/>
            <person name="Garcia J.A."/>
            <person name="Volland J.M."/>
            <person name="Srivastava A."/>
            <person name="Schleper C."/>
            <person name="Herndl G.J."/>
        </authorList>
    </citation>
    <scope>NUCLEOTIDE SEQUENCE [LARGE SCALE GENOMIC DNA]</scope>
    <source>
        <strain evidence="3 4">D3C</strain>
    </source>
</reference>
<dbReference type="Proteomes" id="UP000032027">
    <property type="component" value="Chromosome"/>
</dbReference>
<organism evidence="3 4">
    <name type="scientific">Nitrosopumilus piranensis</name>
    <dbReference type="NCBI Taxonomy" id="1582439"/>
    <lineage>
        <taxon>Archaea</taxon>
        <taxon>Nitrososphaerota</taxon>
        <taxon>Nitrososphaeria</taxon>
        <taxon>Nitrosopumilales</taxon>
        <taxon>Nitrosopumilaceae</taxon>
        <taxon>Nitrosopumilus</taxon>
    </lineage>
</organism>
<dbReference type="EMBL" id="CP010868">
    <property type="protein sequence ID" value="AJM92277.1"/>
    <property type="molecule type" value="Genomic_DNA"/>
</dbReference>
<proteinExistence type="predicted"/>
<feature type="transmembrane region" description="Helical" evidence="2">
    <location>
        <begin position="47"/>
        <end position="67"/>
    </location>
</feature>
<evidence type="ECO:0008006" key="5">
    <source>
        <dbReference type="Google" id="ProtNLM"/>
    </source>
</evidence>
<evidence type="ECO:0000256" key="2">
    <source>
        <dbReference type="SAM" id="Phobius"/>
    </source>
</evidence>